<dbReference type="VEuPathDB" id="FungiDB:FUN_020462"/>
<dbReference type="EMBL" id="LLXI01007184">
    <property type="protein sequence ID" value="PKY62472.1"/>
    <property type="molecule type" value="Genomic_DNA"/>
</dbReference>
<feature type="non-terminal residue" evidence="1">
    <location>
        <position position="1"/>
    </location>
</feature>
<evidence type="ECO:0000313" key="2">
    <source>
        <dbReference type="Proteomes" id="UP000234323"/>
    </source>
</evidence>
<protein>
    <recommendedName>
        <fullName evidence="3">Myb-like domain-containing protein</fullName>
    </recommendedName>
</protein>
<accession>A0A2I1HUC0</accession>
<reference evidence="1 2" key="1">
    <citation type="submission" date="2015-10" db="EMBL/GenBank/DDBJ databases">
        <title>Genome analyses suggest a sexual origin of heterokaryosis in a supposedly ancient asexual fungus.</title>
        <authorList>
            <person name="Ropars J."/>
            <person name="Sedzielewska K."/>
            <person name="Noel J."/>
            <person name="Charron P."/>
            <person name="Farinelli L."/>
            <person name="Marton T."/>
            <person name="Kruger M."/>
            <person name="Pelin A."/>
            <person name="Brachmann A."/>
            <person name="Corradi N."/>
        </authorList>
    </citation>
    <scope>NUCLEOTIDE SEQUENCE [LARGE SCALE GENOMIC DNA]</scope>
    <source>
        <strain evidence="1 2">A4</strain>
    </source>
</reference>
<dbReference type="AlphaFoldDB" id="A0A2I1HUC0"/>
<organism evidence="1 2">
    <name type="scientific">Rhizophagus irregularis</name>
    <dbReference type="NCBI Taxonomy" id="588596"/>
    <lineage>
        <taxon>Eukaryota</taxon>
        <taxon>Fungi</taxon>
        <taxon>Fungi incertae sedis</taxon>
        <taxon>Mucoromycota</taxon>
        <taxon>Glomeromycotina</taxon>
        <taxon>Glomeromycetes</taxon>
        <taxon>Glomerales</taxon>
        <taxon>Glomeraceae</taxon>
        <taxon>Rhizophagus</taxon>
    </lineage>
</organism>
<evidence type="ECO:0000313" key="1">
    <source>
        <dbReference type="EMBL" id="PKY62472.1"/>
    </source>
</evidence>
<comment type="caution">
    <text evidence="1">The sequence shown here is derived from an EMBL/GenBank/DDBJ whole genome shotgun (WGS) entry which is preliminary data.</text>
</comment>
<dbReference type="VEuPathDB" id="FungiDB:RhiirA1_471666"/>
<dbReference type="Proteomes" id="UP000234323">
    <property type="component" value="Unassembled WGS sequence"/>
</dbReference>
<gene>
    <name evidence="1" type="ORF">RhiirA4_432555</name>
</gene>
<sequence length="111" mass="13760">KQRKYRNREYYQIIGRSRKNYWESISRRINREAGSNFTGIQCRRKFNNLVSHYYDICYFMCGDDRGKYTDIGERYFGEFNTLFWHRPVSMIQNVQRTNVSTHRRRNRDNVR</sequence>
<evidence type="ECO:0008006" key="3">
    <source>
        <dbReference type="Google" id="ProtNLM"/>
    </source>
</evidence>
<name>A0A2I1HUC0_9GLOM</name>
<dbReference type="Gene3D" id="1.10.10.60">
    <property type="entry name" value="Homeodomain-like"/>
    <property type="match status" value="1"/>
</dbReference>
<proteinExistence type="predicted"/>
<keyword evidence="2" id="KW-1185">Reference proteome</keyword>